<evidence type="ECO:0000313" key="3">
    <source>
        <dbReference type="Proteomes" id="UP000188268"/>
    </source>
</evidence>
<comment type="caution">
    <text evidence="2">The sequence shown here is derived from an EMBL/GenBank/DDBJ whole genome shotgun (WGS) entry which is preliminary data.</text>
</comment>
<organism evidence="2 3">
    <name type="scientific">Corchorus capsularis</name>
    <name type="common">Jute</name>
    <dbReference type="NCBI Taxonomy" id="210143"/>
    <lineage>
        <taxon>Eukaryota</taxon>
        <taxon>Viridiplantae</taxon>
        <taxon>Streptophyta</taxon>
        <taxon>Embryophyta</taxon>
        <taxon>Tracheophyta</taxon>
        <taxon>Spermatophyta</taxon>
        <taxon>Magnoliopsida</taxon>
        <taxon>eudicotyledons</taxon>
        <taxon>Gunneridae</taxon>
        <taxon>Pentapetalae</taxon>
        <taxon>rosids</taxon>
        <taxon>malvids</taxon>
        <taxon>Malvales</taxon>
        <taxon>Malvaceae</taxon>
        <taxon>Grewioideae</taxon>
        <taxon>Apeibeae</taxon>
        <taxon>Corchorus</taxon>
    </lineage>
</organism>
<dbReference type="EMBL" id="AWWV01009385">
    <property type="protein sequence ID" value="OMO86824.1"/>
    <property type="molecule type" value="Genomic_DNA"/>
</dbReference>
<accession>A0A1R3IW91</accession>
<dbReference type="Gramene" id="OMO86824">
    <property type="protein sequence ID" value="OMO86824"/>
    <property type="gene ID" value="CCACVL1_09443"/>
</dbReference>
<sequence length="42" mass="5012">MAFAIVMKSKPKRKPQHKEQLKASSSRNIEKRHNDEFTSWIK</sequence>
<name>A0A1R3IW91_COCAP</name>
<reference evidence="2 3" key="1">
    <citation type="submission" date="2013-09" db="EMBL/GenBank/DDBJ databases">
        <title>Corchorus capsularis genome sequencing.</title>
        <authorList>
            <person name="Alam M."/>
            <person name="Haque M.S."/>
            <person name="Islam M.S."/>
            <person name="Emdad E.M."/>
            <person name="Islam M.M."/>
            <person name="Ahmed B."/>
            <person name="Halim A."/>
            <person name="Hossen Q.M.M."/>
            <person name="Hossain M.Z."/>
            <person name="Ahmed R."/>
            <person name="Khan M.M."/>
            <person name="Islam R."/>
            <person name="Rashid M.M."/>
            <person name="Khan S.A."/>
            <person name="Rahman M.S."/>
            <person name="Alam M."/>
        </authorList>
    </citation>
    <scope>NUCLEOTIDE SEQUENCE [LARGE SCALE GENOMIC DNA]</scope>
    <source>
        <strain evidence="3">cv. CVL-1</strain>
        <tissue evidence="2">Whole seedling</tissue>
    </source>
</reference>
<feature type="region of interest" description="Disordered" evidence="1">
    <location>
        <begin position="1"/>
        <end position="42"/>
    </location>
</feature>
<evidence type="ECO:0000256" key="1">
    <source>
        <dbReference type="SAM" id="MobiDB-lite"/>
    </source>
</evidence>
<dbReference type="Proteomes" id="UP000188268">
    <property type="component" value="Unassembled WGS sequence"/>
</dbReference>
<proteinExistence type="predicted"/>
<evidence type="ECO:0000313" key="2">
    <source>
        <dbReference type="EMBL" id="OMO86824.1"/>
    </source>
</evidence>
<gene>
    <name evidence="2" type="ORF">CCACVL1_09443</name>
</gene>
<keyword evidence="3" id="KW-1185">Reference proteome</keyword>
<protein>
    <submittedName>
        <fullName evidence="2">Uncharacterized protein</fullName>
    </submittedName>
</protein>
<dbReference type="AlphaFoldDB" id="A0A1R3IW91"/>